<reference evidence="2 3" key="1">
    <citation type="submission" date="2024-09" db="EMBL/GenBank/DDBJ databases">
        <authorList>
            <person name="Zhang Z.-H."/>
        </authorList>
    </citation>
    <scope>NUCLEOTIDE SEQUENCE [LARGE SCALE GENOMIC DNA]</scope>
    <source>
        <strain evidence="2 3">HHTR114</strain>
    </source>
</reference>
<organism evidence="2 3">
    <name type="scientific">Hyphococcus aureus</name>
    <dbReference type="NCBI Taxonomy" id="2666033"/>
    <lineage>
        <taxon>Bacteria</taxon>
        <taxon>Pseudomonadati</taxon>
        <taxon>Pseudomonadota</taxon>
        <taxon>Alphaproteobacteria</taxon>
        <taxon>Parvularculales</taxon>
        <taxon>Parvularculaceae</taxon>
        <taxon>Hyphococcus</taxon>
    </lineage>
</organism>
<dbReference type="RefSeq" id="WP_379880475.1">
    <property type="nucleotide sequence ID" value="NZ_JBHPON010000001.1"/>
</dbReference>
<proteinExistence type="predicted"/>
<evidence type="ECO:0000313" key="3">
    <source>
        <dbReference type="Proteomes" id="UP001596116"/>
    </source>
</evidence>
<protein>
    <submittedName>
        <fullName evidence="2">MBL fold metallo-hydrolase</fullName>
    </submittedName>
</protein>
<dbReference type="InterPro" id="IPR001279">
    <property type="entry name" value="Metallo-B-lactamas"/>
</dbReference>
<sequence length="317" mass="34789">MRKTLAFGAAIVLSACGGQTPSDNKLQCDVSLLVLGVAQDAGKPQIGNPDDPAWDDPSLRRLASSLALIDRRDDKPKRWLFDATPDIKFQLHDLNKTAPTDKPAFVNGVFLTHAHIGHYAGLMMFGHEAAGAQNIQVFAMPRMAGFLSDNGPWSQLLTYHNIFAAIMEGGEAEPLAEGISVTPFLVPHRQEFSEVVGFLIQGPEKSAIYLPDIDSWEKWDAEGTKIEDMIAGVDYAFLDATFFSGDELPGRDMSKVPHPTVSNSMARFEPLSPEEKEKVHFIHMNHTNPLHNRSSPARAEVKKSGFNIAAEGQQICL</sequence>
<dbReference type="PROSITE" id="PS51257">
    <property type="entry name" value="PROKAR_LIPOPROTEIN"/>
    <property type="match status" value="1"/>
</dbReference>
<name>A0ABW1KUH1_9PROT</name>
<dbReference type="SUPFAM" id="SSF56281">
    <property type="entry name" value="Metallo-hydrolase/oxidoreductase"/>
    <property type="match status" value="1"/>
</dbReference>
<evidence type="ECO:0000259" key="1">
    <source>
        <dbReference type="Pfam" id="PF12706"/>
    </source>
</evidence>
<evidence type="ECO:0000313" key="2">
    <source>
        <dbReference type="EMBL" id="MFC6034212.1"/>
    </source>
</evidence>
<dbReference type="Proteomes" id="UP001596116">
    <property type="component" value="Unassembled WGS sequence"/>
</dbReference>
<accession>A0ABW1KUH1</accession>
<dbReference type="EMBL" id="JBHPON010000001">
    <property type="protein sequence ID" value="MFC6034212.1"/>
    <property type="molecule type" value="Genomic_DNA"/>
</dbReference>
<comment type="caution">
    <text evidence="2">The sequence shown here is derived from an EMBL/GenBank/DDBJ whole genome shotgun (WGS) entry which is preliminary data.</text>
</comment>
<feature type="domain" description="Metallo-beta-lactamase" evidence="1">
    <location>
        <begin position="78"/>
        <end position="281"/>
    </location>
</feature>
<dbReference type="Gene3D" id="3.60.15.10">
    <property type="entry name" value="Ribonuclease Z/Hydroxyacylglutathione hydrolase-like"/>
    <property type="match status" value="1"/>
</dbReference>
<dbReference type="Pfam" id="PF12706">
    <property type="entry name" value="Lactamase_B_2"/>
    <property type="match status" value="1"/>
</dbReference>
<gene>
    <name evidence="2" type="ORF">ACFMB1_01580</name>
</gene>
<dbReference type="InterPro" id="IPR036866">
    <property type="entry name" value="RibonucZ/Hydroxyglut_hydro"/>
</dbReference>
<keyword evidence="3" id="KW-1185">Reference proteome</keyword>